<sequence length="310" mass="35275">MQDQTTKEKVTEVIEQDIWGLIKEIWNAGFSYSIGGEDLRITVGLVVLVILAFLVTSVVLRVIRSFITSKLMEEDKLKFISVFKFIKYFVYLTVILITLSSAGVDVTILLTASAALFVGLGLALQELFQDVIGGIFIILDKSLLVGDIIEMDGRVARVFEIKLRTTRALTRDDKVMIIPNHKFISDTVYNYTQNHKTTREVVRVGVAYGSDVEKVREVLLECSREQKGILKKPEPFVLFEDFGDSALLFGLHFYVSDSFVDPKVKSELRFKVNNKFKLNNITIPFPQRDVHMFYPRNAEKTEELEGNEDS</sequence>
<comment type="subcellular location">
    <subcellularLocation>
        <location evidence="1">Cell membrane</location>
        <topology evidence="1">Multi-pass membrane protein</topology>
    </subcellularLocation>
</comment>
<evidence type="ECO:0000259" key="9">
    <source>
        <dbReference type="Pfam" id="PF21082"/>
    </source>
</evidence>
<dbReference type="OrthoDB" id="9809206at2"/>
<feature type="transmembrane region" description="Helical" evidence="7">
    <location>
        <begin position="41"/>
        <end position="64"/>
    </location>
</feature>
<keyword evidence="11" id="KW-1185">Reference proteome</keyword>
<dbReference type="GO" id="GO:0005886">
    <property type="term" value="C:plasma membrane"/>
    <property type="evidence" value="ECO:0007669"/>
    <property type="project" value="UniProtKB-SubCell"/>
</dbReference>
<evidence type="ECO:0000259" key="8">
    <source>
        <dbReference type="Pfam" id="PF00924"/>
    </source>
</evidence>
<evidence type="ECO:0000256" key="3">
    <source>
        <dbReference type="ARBA" id="ARBA00022475"/>
    </source>
</evidence>
<organism evidence="10 11">
    <name type="scientific">Christiangramia aestuarii</name>
    <dbReference type="NCBI Taxonomy" id="1028746"/>
    <lineage>
        <taxon>Bacteria</taxon>
        <taxon>Pseudomonadati</taxon>
        <taxon>Bacteroidota</taxon>
        <taxon>Flavobacteriia</taxon>
        <taxon>Flavobacteriales</taxon>
        <taxon>Flavobacteriaceae</taxon>
        <taxon>Christiangramia</taxon>
    </lineage>
</organism>
<dbReference type="EMBL" id="VJVW01000002">
    <property type="protein sequence ID" value="MUP41831.1"/>
    <property type="molecule type" value="Genomic_DNA"/>
</dbReference>
<evidence type="ECO:0000256" key="5">
    <source>
        <dbReference type="ARBA" id="ARBA00022989"/>
    </source>
</evidence>
<evidence type="ECO:0000256" key="2">
    <source>
        <dbReference type="ARBA" id="ARBA00008017"/>
    </source>
</evidence>
<evidence type="ECO:0000256" key="1">
    <source>
        <dbReference type="ARBA" id="ARBA00004651"/>
    </source>
</evidence>
<dbReference type="GO" id="GO:0008381">
    <property type="term" value="F:mechanosensitive monoatomic ion channel activity"/>
    <property type="evidence" value="ECO:0007669"/>
    <property type="project" value="UniProtKB-ARBA"/>
</dbReference>
<dbReference type="AlphaFoldDB" id="A0A7K1LMF0"/>
<proteinExistence type="inferred from homology"/>
<dbReference type="InterPro" id="IPR011014">
    <property type="entry name" value="MscS_channel_TM-2"/>
</dbReference>
<name>A0A7K1LMF0_9FLAO</name>
<keyword evidence="6 7" id="KW-0472">Membrane</keyword>
<dbReference type="InterPro" id="IPR010920">
    <property type="entry name" value="LSM_dom_sf"/>
</dbReference>
<dbReference type="InterPro" id="IPR049278">
    <property type="entry name" value="MS_channel_C"/>
</dbReference>
<protein>
    <submittedName>
        <fullName evidence="10">Mechanosensitive ion channel</fullName>
    </submittedName>
</protein>
<dbReference type="InterPro" id="IPR023408">
    <property type="entry name" value="MscS_beta-dom_sf"/>
</dbReference>
<feature type="domain" description="Mechanosensitive ion channel MscS C-terminal" evidence="9">
    <location>
        <begin position="201"/>
        <end position="283"/>
    </location>
</feature>
<keyword evidence="5 7" id="KW-1133">Transmembrane helix</keyword>
<feature type="domain" description="Mechanosensitive ion channel MscS" evidence="8">
    <location>
        <begin position="127"/>
        <end position="192"/>
    </location>
</feature>
<keyword evidence="4 7" id="KW-0812">Transmembrane</keyword>
<dbReference type="Proteomes" id="UP000460416">
    <property type="component" value="Unassembled WGS sequence"/>
</dbReference>
<dbReference type="SUPFAM" id="SSF82689">
    <property type="entry name" value="Mechanosensitive channel protein MscS (YggB), C-terminal domain"/>
    <property type="match status" value="1"/>
</dbReference>
<dbReference type="RefSeq" id="WP_156274500.1">
    <property type="nucleotide sequence ID" value="NZ_BAABGI010000001.1"/>
</dbReference>
<dbReference type="Gene3D" id="3.30.70.100">
    <property type="match status" value="1"/>
</dbReference>
<comment type="caution">
    <text evidence="10">The sequence shown here is derived from an EMBL/GenBank/DDBJ whole genome shotgun (WGS) entry which is preliminary data.</text>
</comment>
<dbReference type="PANTHER" id="PTHR30347:SF1">
    <property type="entry name" value="MECHANOSENSITIVE CHANNEL MSCK"/>
    <property type="match status" value="1"/>
</dbReference>
<reference evidence="10 11" key="1">
    <citation type="submission" date="2019-07" db="EMBL/GenBank/DDBJ databases">
        <title>Gramella aestuarii sp. nov., isolated from a tidal flat, and emended description of Gramella echinicola.</title>
        <authorList>
            <person name="Liu L."/>
        </authorList>
    </citation>
    <scope>NUCLEOTIDE SEQUENCE [LARGE SCALE GENOMIC DNA]</scope>
    <source>
        <strain evidence="10 11">BS12</strain>
    </source>
</reference>
<feature type="transmembrane region" description="Helical" evidence="7">
    <location>
        <begin position="85"/>
        <end position="102"/>
    </location>
</feature>
<keyword evidence="3" id="KW-1003">Cell membrane</keyword>
<evidence type="ECO:0000313" key="11">
    <source>
        <dbReference type="Proteomes" id="UP000460416"/>
    </source>
</evidence>
<accession>A0A7K1LMF0</accession>
<dbReference type="InterPro" id="IPR011066">
    <property type="entry name" value="MscS_channel_C_sf"/>
</dbReference>
<evidence type="ECO:0000313" key="10">
    <source>
        <dbReference type="EMBL" id="MUP41831.1"/>
    </source>
</evidence>
<dbReference type="Gene3D" id="2.30.30.60">
    <property type="match status" value="1"/>
</dbReference>
<dbReference type="Pfam" id="PF00924">
    <property type="entry name" value="MS_channel_2nd"/>
    <property type="match status" value="1"/>
</dbReference>
<dbReference type="InterPro" id="IPR006685">
    <property type="entry name" value="MscS_channel_2nd"/>
</dbReference>
<gene>
    <name evidence="10" type="ORF">FLP08_04540</name>
</gene>
<evidence type="ECO:0000256" key="6">
    <source>
        <dbReference type="ARBA" id="ARBA00023136"/>
    </source>
</evidence>
<evidence type="ECO:0000256" key="7">
    <source>
        <dbReference type="SAM" id="Phobius"/>
    </source>
</evidence>
<evidence type="ECO:0000256" key="4">
    <source>
        <dbReference type="ARBA" id="ARBA00022692"/>
    </source>
</evidence>
<dbReference type="Gene3D" id="1.10.287.1260">
    <property type="match status" value="1"/>
</dbReference>
<dbReference type="Pfam" id="PF21082">
    <property type="entry name" value="MS_channel_3rd"/>
    <property type="match status" value="1"/>
</dbReference>
<dbReference type="InterPro" id="IPR052702">
    <property type="entry name" value="MscS-like_channel"/>
</dbReference>
<dbReference type="PANTHER" id="PTHR30347">
    <property type="entry name" value="POTASSIUM CHANNEL RELATED"/>
    <property type="match status" value="1"/>
</dbReference>
<dbReference type="SUPFAM" id="SSF82861">
    <property type="entry name" value="Mechanosensitive channel protein MscS (YggB), transmembrane region"/>
    <property type="match status" value="1"/>
</dbReference>
<dbReference type="SUPFAM" id="SSF50182">
    <property type="entry name" value="Sm-like ribonucleoproteins"/>
    <property type="match status" value="1"/>
</dbReference>
<comment type="similarity">
    <text evidence="2">Belongs to the MscS (TC 1.A.23) family.</text>
</comment>